<reference evidence="2" key="1">
    <citation type="journal article" date="2022" name="bioRxiv">
        <title>Sequencing and chromosome-scale assembly of the giantPleurodeles waltlgenome.</title>
        <authorList>
            <person name="Brown T."/>
            <person name="Elewa A."/>
            <person name="Iarovenko S."/>
            <person name="Subramanian E."/>
            <person name="Araus A.J."/>
            <person name="Petzold A."/>
            <person name="Susuki M."/>
            <person name="Suzuki K.-i.T."/>
            <person name="Hayashi T."/>
            <person name="Toyoda A."/>
            <person name="Oliveira C."/>
            <person name="Osipova E."/>
            <person name="Leigh N.D."/>
            <person name="Simon A."/>
            <person name="Yun M.H."/>
        </authorList>
    </citation>
    <scope>NUCLEOTIDE SEQUENCE</scope>
    <source>
        <strain evidence="2">20211129_DDA</strain>
        <tissue evidence="2">Liver</tissue>
    </source>
</reference>
<keyword evidence="3" id="KW-1185">Reference proteome</keyword>
<gene>
    <name evidence="2" type="ORF">NDU88_000534</name>
</gene>
<proteinExistence type="predicted"/>
<evidence type="ECO:0000313" key="3">
    <source>
        <dbReference type="Proteomes" id="UP001066276"/>
    </source>
</evidence>
<dbReference type="AlphaFoldDB" id="A0AAV7LF07"/>
<dbReference type="Proteomes" id="UP001066276">
    <property type="component" value="Chromosome 11"/>
</dbReference>
<organism evidence="2 3">
    <name type="scientific">Pleurodeles waltl</name>
    <name type="common">Iberian ribbed newt</name>
    <dbReference type="NCBI Taxonomy" id="8319"/>
    <lineage>
        <taxon>Eukaryota</taxon>
        <taxon>Metazoa</taxon>
        <taxon>Chordata</taxon>
        <taxon>Craniata</taxon>
        <taxon>Vertebrata</taxon>
        <taxon>Euteleostomi</taxon>
        <taxon>Amphibia</taxon>
        <taxon>Batrachia</taxon>
        <taxon>Caudata</taxon>
        <taxon>Salamandroidea</taxon>
        <taxon>Salamandridae</taxon>
        <taxon>Pleurodelinae</taxon>
        <taxon>Pleurodeles</taxon>
    </lineage>
</organism>
<feature type="region of interest" description="Disordered" evidence="1">
    <location>
        <begin position="64"/>
        <end position="96"/>
    </location>
</feature>
<comment type="caution">
    <text evidence="2">The sequence shown here is derived from an EMBL/GenBank/DDBJ whole genome shotgun (WGS) entry which is preliminary data.</text>
</comment>
<name>A0AAV7LF07_PLEWA</name>
<feature type="region of interest" description="Disordered" evidence="1">
    <location>
        <begin position="1"/>
        <end position="21"/>
    </location>
</feature>
<evidence type="ECO:0000256" key="1">
    <source>
        <dbReference type="SAM" id="MobiDB-lite"/>
    </source>
</evidence>
<sequence length="96" mass="10494">MTRDEPQSDEEDRQTWRQARAGTSGGLCSLSLCQARHDARRSDGLDSMGARDGLLVKMGLVRRSRPGDLSEEEGFGDSNFPKTERTVSGRLGAPVN</sequence>
<dbReference type="EMBL" id="JANPWB010000015">
    <property type="protein sequence ID" value="KAJ1087358.1"/>
    <property type="molecule type" value="Genomic_DNA"/>
</dbReference>
<accession>A0AAV7LF07</accession>
<evidence type="ECO:0000313" key="2">
    <source>
        <dbReference type="EMBL" id="KAJ1087358.1"/>
    </source>
</evidence>
<protein>
    <submittedName>
        <fullName evidence="2">Uncharacterized protein</fullName>
    </submittedName>
</protein>